<comment type="similarity">
    <text evidence="2">Belongs to the bacterial solute-binding protein 5 family.</text>
</comment>
<organism evidence="7 8">
    <name type="scientific">Phytoactinopolyspora alkaliphila</name>
    <dbReference type="NCBI Taxonomy" id="1783498"/>
    <lineage>
        <taxon>Bacteria</taxon>
        <taxon>Bacillati</taxon>
        <taxon>Actinomycetota</taxon>
        <taxon>Actinomycetes</taxon>
        <taxon>Jiangellales</taxon>
        <taxon>Jiangellaceae</taxon>
        <taxon>Phytoactinopolyspora</taxon>
    </lineage>
</organism>
<feature type="region of interest" description="Disordered" evidence="5">
    <location>
        <begin position="37"/>
        <end position="57"/>
    </location>
</feature>
<dbReference type="FunFam" id="3.90.76.10:FF:000001">
    <property type="entry name" value="Oligopeptide ABC transporter substrate-binding protein"/>
    <property type="match status" value="1"/>
</dbReference>
<dbReference type="Proteomes" id="UP000469185">
    <property type="component" value="Unassembled WGS sequence"/>
</dbReference>
<dbReference type="AlphaFoldDB" id="A0A6N9YJA1"/>
<evidence type="ECO:0000256" key="3">
    <source>
        <dbReference type="ARBA" id="ARBA00022448"/>
    </source>
</evidence>
<sequence length="604" mass="66367">MGASTRSARRSSARLRSVTAAVAVTLALSGCTLFGDDGDSRDNGTSSSDDTDADPGHEQVLRLSSSNLPIIDPQVVTFGMWMSAKGIFEGLVVQNEEGTDVAPGMAESWEMSEDGLTYTFHIRDNAAWSNGDPVTAEDFERTYQRLFTPEAGETGGSTSGANSYQSSTNIKGAADFLEGGTEDWSEVGVRAVDERVLEIEVETPTPGFLMAMTHPSMLPLHMDTVEEHPQDWQEAEHIVSNGPFMLDRWVTNSSMELVPNPHYWDPENVHLDRIEIALLEGGTTGAATVPYENDEVDIVGLANADIIRMESDPELAEHIRVAPSVSYVYLATLRSENPLLEDVNIRKALSLGLDREYIATVTPDGEPGHSLVLGIVPGYDESIEVSEDVEEAKRLLAEAGYPDGEGFPEINLLAGSSNVDVEAIVDSWRRNLGISAKADTVESGVLVERRWAVQDDDYVGFYYGSFAGTPNWPTMVGSLWSPRDIQEFSLPADVWTEYQEVQADSDLSIAERNEELSAIRDEHASEGSQELADLVEQAMNTTDDAEQEALFIEAARLREEQHLIIPVLWKDRYFAVRPTIDGLNLRPSLDAYYFKGMSIAAEEQ</sequence>
<gene>
    <name evidence="7" type="ORF">G1H11_06705</name>
</gene>
<dbReference type="PIRSF" id="PIRSF002741">
    <property type="entry name" value="MppA"/>
    <property type="match status" value="1"/>
</dbReference>
<accession>A0A6N9YJA1</accession>
<comment type="subcellular location">
    <subcellularLocation>
        <location evidence="1">Cell envelope</location>
    </subcellularLocation>
</comment>
<dbReference type="Pfam" id="PF00496">
    <property type="entry name" value="SBP_bac_5"/>
    <property type="match status" value="1"/>
</dbReference>
<keyword evidence="8" id="KW-1185">Reference proteome</keyword>
<dbReference type="Gene3D" id="3.90.76.10">
    <property type="entry name" value="Dipeptide-binding Protein, Domain 1"/>
    <property type="match status" value="1"/>
</dbReference>
<reference evidence="7 8" key="1">
    <citation type="submission" date="2020-02" db="EMBL/GenBank/DDBJ databases">
        <authorList>
            <person name="Li X.-J."/>
            <person name="Feng X.-M."/>
        </authorList>
    </citation>
    <scope>NUCLEOTIDE SEQUENCE [LARGE SCALE GENOMIC DNA]</scope>
    <source>
        <strain evidence="7 8">CGMCC 4.7225</strain>
    </source>
</reference>
<dbReference type="GO" id="GO:1904680">
    <property type="term" value="F:peptide transmembrane transporter activity"/>
    <property type="evidence" value="ECO:0007669"/>
    <property type="project" value="TreeGrafter"/>
</dbReference>
<dbReference type="InterPro" id="IPR030678">
    <property type="entry name" value="Peptide/Ni-bd"/>
</dbReference>
<dbReference type="GO" id="GO:0030313">
    <property type="term" value="C:cell envelope"/>
    <property type="evidence" value="ECO:0007669"/>
    <property type="project" value="UniProtKB-SubCell"/>
</dbReference>
<keyword evidence="3" id="KW-0813">Transport</keyword>
<dbReference type="GO" id="GO:0015833">
    <property type="term" value="P:peptide transport"/>
    <property type="evidence" value="ECO:0007669"/>
    <property type="project" value="TreeGrafter"/>
</dbReference>
<dbReference type="GO" id="GO:0042597">
    <property type="term" value="C:periplasmic space"/>
    <property type="evidence" value="ECO:0007669"/>
    <property type="project" value="UniProtKB-ARBA"/>
</dbReference>
<dbReference type="SUPFAM" id="SSF53850">
    <property type="entry name" value="Periplasmic binding protein-like II"/>
    <property type="match status" value="1"/>
</dbReference>
<dbReference type="InterPro" id="IPR039424">
    <property type="entry name" value="SBP_5"/>
</dbReference>
<evidence type="ECO:0000259" key="6">
    <source>
        <dbReference type="Pfam" id="PF00496"/>
    </source>
</evidence>
<evidence type="ECO:0000256" key="5">
    <source>
        <dbReference type="SAM" id="MobiDB-lite"/>
    </source>
</evidence>
<keyword evidence="4" id="KW-0732">Signal</keyword>
<evidence type="ECO:0000256" key="2">
    <source>
        <dbReference type="ARBA" id="ARBA00005695"/>
    </source>
</evidence>
<name>A0A6N9YJA1_9ACTN</name>
<evidence type="ECO:0000313" key="8">
    <source>
        <dbReference type="Proteomes" id="UP000469185"/>
    </source>
</evidence>
<dbReference type="PANTHER" id="PTHR30290">
    <property type="entry name" value="PERIPLASMIC BINDING COMPONENT OF ABC TRANSPORTER"/>
    <property type="match status" value="1"/>
</dbReference>
<comment type="caution">
    <text evidence="7">The sequence shown here is derived from an EMBL/GenBank/DDBJ whole genome shotgun (WGS) entry which is preliminary data.</text>
</comment>
<evidence type="ECO:0000313" key="7">
    <source>
        <dbReference type="EMBL" id="NED95000.1"/>
    </source>
</evidence>
<evidence type="ECO:0000256" key="1">
    <source>
        <dbReference type="ARBA" id="ARBA00004196"/>
    </source>
</evidence>
<feature type="domain" description="Solute-binding protein family 5" evidence="6">
    <location>
        <begin position="101"/>
        <end position="484"/>
    </location>
</feature>
<evidence type="ECO:0000256" key="4">
    <source>
        <dbReference type="ARBA" id="ARBA00022729"/>
    </source>
</evidence>
<proteinExistence type="inferred from homology"/>
<dbReference type="Gene3D" id="3.10.105.10">
    <property type="entry name" value="Dipeptide-binding Protein, Domain 3"/>
    <property type="match status" value="1"/>
</dbReference>
<dbReference type="PANTHER" id="PTHR30290:SF83">
    <property type="entry name" value="ABC TRANSPORTER SUBSTRATE-BINDING PROTEIN"/>
    <property type="match status" value="1"/>
</dbReference>
<dbReference type="Gene3D" id="3.40.190.10">
    <property type="entry name" value="Periplasmic binding protein-like II"/>
    <property type="match status" value="1"/>
</dbReference>
<dbReference type="PROSITE" id="PS51257">
    <property type="entry name" value="PROKAR_LIPOPROTEIN"/>
    <property type="match status" value="1"/>
</dbReference>
<dbReference type="EMBL" id="JAAGOB010000003">
    <property type="protein sequence ID" value="NED95000.1"/>
    <property type="molecule type" value="Genomic_DNA"/>
</dbReference>
<dbReference type="CDD" id="cd08504">
    <property type="entry name" value="PBP2_OppA"/>
    <property type="match status" value="1"/>
</dbReference>
<protein>
    <submittedName>
        <fullName evidence="7">Peptide ABC transporter substrate-binding protein</fullName>
    </submittedName>
</protein>
<dbReference type="RefSeq" id="WP_163817342.1">
    <property type="nucleotide sequence ID" value="NZ_JAAGOB010000003.1"/>
</dbReference>
<dbReference type="InterPro" id="IPR000914">
    <property type="entry name" value="SBP_5_dom"/>
</dbReference>
<dbReference type="GO" id="GO:0043190">
    <property type="term" value="C:ATP-binding cassette (ABC) transporter complex"/>
    <property type="evidence" value="ECO:0007669"/>
    <property type="project" value="InterPro"/>
</dbReference>